<keyword evidence="3" id="KW-1185">Reference proteome</keyword>
<feature type="region of interest" description="Disordered" evidence="1">
    <location>
        <begin position="106"/>
        <end position="167"/>
    </location>
</feature>
<comment type="caution">
    <text evidence="2">The sequence shown here is derived from an EMBL/GenBank/DDBJ whole genome shotgun (WGS) entry which is preliminary data.</text>
</comment>
<gene>
    <name evidence="2" type="ORF">SK128_010390</name>
</gene>
<evidence type="ECO:0000256" key="1">
    <source>
        <dbReference type="SAM" id="MobiDB-lite"/>
    </source>
</evidence>
<evidence type="ECO:0000313" key="3">
    <source>
        <dbReference type="Proteomes" id="UP001381693"/>
    </source>
</evidence>
<feature type="region of interest" description="Disordered" evidence="1">
    <location>
        <begin position="1"/>
        <end position="25"/>
    </location>
</feature>
<evidence type="ECO:0000313" key="2">
    <source>
        <dbReference type="EMBL" id="KAK7080722.1"/>
    </source>
</evidence>
<organism evidence="2 3">
    <name type="scientific">Halocaridina rubra</name>
    <name type="common">Hawaiian red shrimp</name>
    <dbReference type="NCBI Taxonomy" id="373956"/>
    <lineage>
        <taxon>Eukaryota</taxon>
        <taxon>Metazoa</taxon>
        <taxon>Ecdysozoa</taxon>
        <taxon>Arthropoda</taxon>
        <taxon>Crustacea</taxon>
        <taxon>Multicrustacea</taxon>
        <taxon>Malacostraca</taxon>
        <taxon>Eumalacostraca</taxon>
        <taxon>Eucarida</taxon>
        <taxon>Decapoda</taxon>
        <taxon>Pleocyemata</taxon>
        <taxon>Caridea</taxon>
        <taxon>Atyoidea</taxon>
        <taxon>Atyidae</taxon>
        <taxon>Halocaridina</taxon>
    </lineage>
</organism>
<reference evidence="2 3" key="1">
    <citation type="submission" date="2023-11" db="EMBL/GenBank/DDBJ databases">
        <title>Halocaridina rubra genome assembly.</title>
        <authorList>
            <person name="Smith C."/>
        </authorList>
    </citation>
    <scope>NUCLEOTIDE SEQUENCE [LARGE SCALE GENOMIC DNA]</scope>
    <source>
        <strain evidence="2">EP-1</strain>
        <tissue evidence="2">Whole</tissue>
    </source>
</reference>
<name>A0AAN9ADU0_HALRR</name>
<accession>A0AAN9ADU0</accession>
<proteinExistence type="predicted"/>
<dbReference type="Proteomes" id="UP001381693">
    <property type="component" value="Unassembled WGS sequence"/>
</dbReference>
<sequence>MGPNLLSKEKETERPSADHGGLNSKNFKFQENNLMTQYEGYWVRKSKIRWISAMYHKYHRKASANKNLSSDIEKQGRLDRCMKKVLRNEHRMLKIELAKDDKYVTGKKLPTKGQSSRVEKTTQKQSKTQSSDVAQPWQGIRTESLSDNGTWHKPKDKKPGKYLGISTSDDPDVTKYEGFYMNKTSTAKLDKLKDKWSRNGMSAEVIRKKIKKECRKEERLFKKAKKKQITSCNQEKI</sequence>
<dbReference type="EMBL" id="JAXCGZ010005815">
    <property type="protein sequence ID" value="KAK7080722.1"/>
    <property type="molecule type" value="Genomic_DNA"/>
</dbReference>
<protein>
    <submittedName>
        <fullName evidence="2">Uncharacterized protein</fullName>
    </submittedName>
</protein>
<dbReference type="AlphaFoldDB" id="A0AAN9ADU0"/>
<feature type="compositionally biased region" description="Basic and acidic residues" evidence="1">
    <location>
        <begin position="7"/>
        <end position="17"/>
    </location>
</feature>